<dbReference type="InterPro" id="IPR033647">
    <property type="entry name" value="Aar2_N"/>
</dbReference>
<dbReference type="InterPro" id="IPR007946">
    <property type="entry name" value="AAR2"/>
</dbReference>
<dbReference type="GO" id="GO:0000244">
    <property type="term" value="P:spliceosomal tri-snRNP complex assembly"/>
    <property type="evidence" value="ECO:0007669"/>
    <property type="project" value="TreeGrafter"/>
</dbReference>
<dbReference type="PANTHER" id="PTHR12689">
    <property type="entry name" value="A1 CISTRON SPLICING FACTOR AAR2-RELATED"/>
    <property type="match status" value="1"/>
</dbReference>
<dbReference type="Gene3D" id="2.60.34.20">
    <property type="match status" value="1"/>
</dbReference>
<evidence type="ECO:0000313" key="4">
    <source>
        <dbReference type="EnsemblPlants" id="QL11p004402:mrna"/>
    </source>
</evidence>
<dbReference type="OMA" id="VWQSGGL"/>
<dbReference type="Pfam" id="PF20981">
    <property type="entry name" value="AAR2_1st"/>
    <property type="match status" value="1"/>
</dbReference>
<protein>
    <recommendedName>
        <fullName evidence="6">Protein AAR2 homolog</fullName>
    </recommendedName>
</protein>
<dbReference type="Pfam" id="PF05282">
    <property type="entry name" value="AAR2"/>
    <property type="match status" value="1"/>
</dbReference>
<dbReference type="InterPro" id="IPR033648">
    <property type="entry name" value="AAR2_C"/>
</dbReference>
<name>A0A7N2RCT8_QUELO</name>
<dbReference type="FunFam" id="1.25.40.550:FF:000002">
    <property type="entry name" value="AAR2 protein family"/>
    <property type="match status" value="1"/>
</dbReference>
<evidence type="ECO:0000259" key="3">
    <source>
        <dbReference type="Pfam" id="PF20981"/>
    </source>
</evidence>
<dbReference type="AlphaFoldDB" id="A0A7N2RCT8"/>
<dbReference type="EnsemblPlants" id="QL11p004402:mrna">
    <property type="protein sequence ID" value="QL11p004402:mrna"/>
    <property type="gene ID" value="QL11p004402"/>
</dbReference>
<keyword evidence="5" id="KW-1185">Reference proteome</keyword>
<dbReference type="EMBL" id="LRBV02000011">
    <property type="status" value="NOT_ANNOTATED_CDS"/>
    <property type="molecule type" value="Genomic_DNA"/>
</dbReference>
<proteinExistence type="inferred from homology"/>
<dbReference type="CDD" id="cd13777">
    <property type="entry name" value="Aar2_N"/>
    <property type="match status" value="1"/>
</dbReference>
<dbReference type="FunFam" id="2.60.34.20:FF:000001">
    <property type="entry name" value="protein AAR2 homolog"/>
    <property type="match status" value="1"/>
</dbReference>
<evidence type="ECO:0008006" key="6">
    <source>
        <dbReference type="Google" id="ProtNLM"/>
    </source>
</evidence>
<organism evidence="4 5">
    <name type="scientific">Quercus lobata</name>
    <name type="common">Valley oak</name>
    <dbReference type="NCBI Taxonomy" id="97700"/>
    <lineage>
        <taxon>Eukaryota</taxon>
        <taxon>Viridiplantae</taxon>
        <taxon>Streptophyta</taxon>
        <taxon>Embryophyta</taxon>
        <taxon>Tracheophyta</taxon>
        <taxon>Spermatophyta</taxon>
        <taxon>Magnoliopsida</taxon>
        <taxon>eudicotyledons</taxon>
        <taxon>Gunneridae</taxon>
        <taxon>Pentapetalae</taxon>
        <taxon>rosids</taxon>
        <taxon>fabids</taxon>
        <taxon>Fagales</taxon>
        <taxon>Fagaceae</taxon>
        <taxon>Quercus</taxon>
    </lineage>
</organism>
<accession>A0A7N2RCT8</accession>
<evidence type="ECO:0000313" key="5">
    <source>
        <dbReference type="Proteomes" id="UP000594261"/>
    </source>
</evidence>
<dbReference type="InterPro" id="IPR038514">
    <property type="entry name" value="AAR2_C_sf"/>
</dbReference>
<dbReference type="Gene3D" id="1.25.40.550">
    <property type="entry name" value="Aar2, C-terminal domain-like"/>
    <property type="match status" value="1"/>
</dbReference>
<dbReference type="InterPro" id="IPR038516">
    <property type="entry name" value="AAR2_N_sf"/>
</dbReference>
<dbReference type="Proteomes" id="UP000594261">
    <property type="component" value="Chromosome 11"/>
</dbReference>
<dbReference type="CDD" id="cd13778">
    <property type="entry name" value="Aar2_C"/>
    <property type="match status" value="1"/>
</dbReference>
<evidence type="ECO:0000256" key="1">
    <source>
        <dbReference type="ARBA" id="ARBA00006281"/>
    </source>
</evidence>
<dbReference type="PANTHER" id="PTHR12689:SF4">
    <property type="entry name" value="PROTEIN AAR2 HOMOLOG"/>
    <property type="match status" value="1"/>
</dbReference>
<feature type="domain" description="AAR2 C-terminal" evidence="2">
    <location>
        <begin position="247"/>
        <end position="420"/>
    </location>
</feature>
<sequence>MDPDTALEQGVTLLLLDVPQYTLLGIDTQMFSVGPAFKGIKMIPPASHFLYYSSSTRDGKDFSPIIGFFIHAAPSEVIVRRWDQQQERLVKVSEEEEERYCQAVKSLEFDRQLGPYNLSQYGDWKHLSNYITKSIIERIGPLERFPLSIPLSVSKIPYRVRGKGILSLCSRTGWRMRLDSLGVCAGMKKYEVVVIFEPIGGEITVACESGIVTNAPKTTMEKALDEQMKSSKFLISLDNPQSRRCYYTSIPRVIKQKGIHGQELTSLNIDKTQLLESLLIKDYGGSEDVLLGELQFAFIAFLMGQSLEGFLQWKALVNLLFGCIEAPFRTRTQLFTKFIKVIYYQLKFGLEKDHTNTSGAATGVSALLDDSWLSADSFLHHLCKDFFSLMLDASSVDGHLLSWTRKLKELLENNLGWEFQLNSAGDGIYFEEDDEFAPVVEMLDDPSYN</sequence>
<dbReference type="FunCoup" id="A0A7N2RCT8">
    <property type="interactions" value="3185"/>
</dbReference>
<evidence type="ECO:0000259" key="2">
    <source>
        <dbReference type="Pfam" id="PF05282"/>
    </source>
</evidence>
<feature type="domain" description="AAR2 N-terminal" evidence="3">
    <location>
        <begin position="10"/>
        <end position="141"/>
    </location>
</feature>
<comment type="similarity">
    <text evidence="1">Belongs to the AAR2 family.</text>
</comment>
<dbReference type="Gramene" id="QL11p004402:mrna">
    <property type="protein sequence ID" value="QL11p004402:mrna"/>
    <property type="gene ID" value="QL11p004402"/>
</dbReference>
<dbReference type="InParanoid" id="A0A7N2RCT8"/>
<reference evidence="4 5" key="1">
    <citation type="journal article" date="2016" name="G3 (Bethesda)">
        <title>First Draft Assembly and Annotation of the Genome of a California Endemic Oak Quercus lobata Nee (Fagaceae).</title>
        <authorList>
            <person name="Sork V.L."/>
            <person name="Fitz-Gibbon S.T."/>
            <person name="Puiu D."/>
            <person name="Crepeau M."/>
            <person name="Gugger P.F."/>
            <person name="Sherman R."/>
            <person name="Stevens K."/>
            <person name="Langley C.H."/>
            <person name="Pellegrini M."/>
            <person name="Salzberg S.L."/>
        </authorList>
    </citation>
    <scope>NUCLEOTIDE SEQUENCE [LARGE SCALE GENOMIC DNA]</scope>
    <source>
        <strain evidence="4 5">cv. SW786</strain>
    </source>
</reference>
<reference evidence="4" key="2">
    <citation type="submission" date="2021-01" db="UniProtKB">
        <authorList>
            <consortium name="EnsemblPlants"/>
        </authorList>
    </citation>
    <scope>IDENTIFICATION</scope>
</reference>